<sequence length="252" mass="27373">MANTAGNGNQGRTLDRTLDVLECLERARGPMRLSDVARESGLHVATAQRIINHLVRRGYVQQHRLGYSLGPVVLSLAHAFVVNDHLSTVATPILTELSATTGLTSSVFVQSGRERILVARVDGAEPMRYQFPIGRRAPLDVGGGKVLLSAWDDEELDRHLSGYEGIRLASGRDQGADDLKREIQRIRELGYHFADSERELGALSLTHRVHDSEGAIVAALNLVTTSEKTSVDELLSLLPELSRGAGAIGARI</sequence>
<keyword evidence="7" id="KW-1185">Reference proteome</keyword>
<keyword evidence="2" id="KW-0238">DNA-binding</keyword>
<dbReference type="RefSeq" id="WP_061082987.1">
    <property type="nucleotide sequence ID" value="NZ_JAAXPG010000037.1"/>
</dbReference>
<evidence type="ECO:0000256" key="1">
    <source>
        <dbReference type="ARBA" id="ARBA00023015"/>
    </source>
</evidence>
<dbReference type="PROSITE" id="PS51077">
    <property type="entry name" value="HTH_ICLR"/>
    <property type="match status" value="1"/>
</dbReference>
<evidence type="ECO:0000313" key="6">
    <source>
        <dbReference type="EMBL" id="NKZ01465.1"/>
    </source>
</evidence>
<dbReference type="InterPro" id="IPR029016">
    <property type="entry name" value="GAF-like_dom_sf"/>
</dbReference>
<evidence type="ECO:0000256" key="3">
    <source>
        <dbReference type="ARBA" id="ARBA00023163"/>
    </source>
</evidence>
<reference evidence="6 7" key="1">
    <citation type="submission" date="2020-04" db="EMBL/GenBank/DDBJ databases">
        <title>MicrobeNet Type strains.</title>
        <authorList>
            <person name="Nicholson A.C."/>
        </authorList>
    </citation>
    <scope>NUCLEOTIDE SEQUENCE [LARGE SCALE GENOMIC DNA]</scope>
    <source>
        <strain evidence="6 7">ATCC 23612</strain>
    </source>
</reference>
<evidence type="ECO:0000256" key="2">
    <source>
        <dbReference type="ARBA" id="ARBA00023125"/>
    </source>
</evidence>
<dbReference type="EMBL" id="JAAXPG010000037">
    <property type="protein sequence ID" value="NKZ01465.1"/>
    <property type="molecule type" value="Genomic_DNA"/>
</dbReference>
<organism evidence="6 7">
    <name type="scientific">Nocardiopsis alborubida</name>
    <dbReference type="NCBI Taxonomy" id="146802"/>
    <lineage>
        <taxon>Bacteria</taxon>
        <taxon>Bacillati</taxon>
        <taxon>Actinomycetota</taxon>
        <taxon>Actinomycetes</taxon>
        <taxon>Streptosporangiales</taxon>
        <taxon>Nocardiopsidaceae</taxon>
        <taxon>Nocardiopsis</taxon>
    </lineage>
</organism>
<evidence type="ECO:0000259" key="4">
    <source>
        <dbReference type="PROSITE" id="PS51077"/>
    </source>
</evidence>
<dbReference type="SUPFAM" id="SSF55781">
    <property type="entry name" value="GAF domain-like"/>
    <property type="match status" value="1"/>
</dbReference>
<protein>
    <submittedName>
        <fullName evidence="6">IclR family transcriptional regulator</fullName>
    </submittedName>
</protein>
<dbReference type="GO" id="GO:0003700">
    <property type="term" value="F:DNA-binding transcription factor activity"/>
    <property type="evidence" value="ECO:0007669"/>
    <property type="project" value="TreeGrafter"/>
</dbReference>
<evidence type="ECO:0000259" key="5">
    <source>
        <dbReference type="PROSITE" id="PS51078"/>
    </source>
</evidence>
<dbReference type="InterPro" id="IPR005471">
    <property type="entry name" value="Tscrpt_reg_IclR_N"/>
</dbReference>
<feature type="domain" description="IclR-ED" evidence="5">
    <location>
        <begin position="72"/>
        <end position="252"/>
    </location>
</feature>
<dbReference type="Gene3D" id="1.10.10.10">
    <property type="entry name" value="Winged helix-like DNA-binding domain superfamily/Winged helix DNA-binding domain"/>
    <property type="match status" value="1"/>
</dbReference>
<keyword evidence="3" id="KW-0804">Transcription</keyword>
<dbReference type="SMART" id="SM00346">
    <property type="entry name" value="HTH_ICLR"/>
    <property type="match status" value="1"/>
</dbReference>
<dbReference type="AlphaFoldDB" id="A0A7X6MJ08"/>
<accession>A0A7X6MJ08</accession>
<dbReference type="Pfam" id="PF01614">
    <property type="entry name" value="IclR_C"/>
    <property type="match status" value="1"/>
</dbReference>
<comment type="caution">
    <text evidence="6">The sequence shown here is derived from an EMBL/GenBank/DDBJ whole genome shotgun (WGS) entry which is preliminary data.</text>
</comment>
<dbReference type="SUPFAM" id="SSF46785">
    <property type="entry name" value="Winged helix' DNA-binding domain"/>
    <property type="match status" value="1"/>
</dbReference>
<keyword evidence="1" id="KW-0805">Transcription regulation</keyword>
<dbReference type="PANTHER" id="PTHR30136">
    <property type="entry name" value="HELIX-TURN-HELIX TRANSCRIPTIONAL REGULATOR, ICLR FAMILY"/>
    <property type="match status" value="1"/>
</dbReference>
<gene>
    <name evidence="6" type="ORF">HGB44_27890</name>
</gene>
<evidence type="ECO:0000313" key="7">
    <source>
        <dbReference type="Proteomes" id="UP000553209"/>
    </source>
</evidence>
<dbReference type="InterPro" id="IPR036388">
    <property type="entry name" value="WH-like_DNA-bd_sf"/>
</dbReference>
<name>A0A7X6MJ08_9ACTN</name>
<dbReference type="Gene3D" id="3.30.450.40">
    <property type="match status" value="1"/>
</dbReference>
<dbReference type="PROSITE" id="PS51078">
    <property type="entry name" value="ICLR_ED"/>
    <property type="match status" value="1"/>
</dbReference>
<dbReference type="Proteomes" id="UP000553209">
    <property type="component" value="Unassembled WGS sequence"/>
</dbReference>
<dbReference type="GO" id="GO:0045892">
    <property type="term" value="P:negative regulation of DNA-templated transcription"/>
    <property type="evidence" value="ECO:0007669"/>
    <property type="project" value="TreeGrafter"/>
</dbReference>
<dbReference type="InterPro" id="IPR014757">
    <property type="entry name" value="Tscrpt_reg_IclR_C"/>
</dbReference>
<dbReference type="InterPro" id="IPR036390">
    <property type="entry name" value="WH_DNA-bd_sf"/>
</dbReference>
<dbReference type="PANTHER" id="PTHR30136:SF24">
    <property type="entry name" value="HTH-TYPE TRANSCRIPTIONAL REPRESSOR ALLR"/>
    <property type="match status" value="1"/>
</dbReference>
<dbReference type="GO" id="GO:0003677">
    <property type="term" value="F:DNA binding"/>
    <property type="evidence" value="ECO:0007669"/>
    <property type="project" value="UniProtKB-KW"/>
</dbReference>
<dbReference type="InterPro" id="IPR050707">
    <property type="entry name" value="HTH_MetabolicPath_Reg"/>
</dbReference>
<feature type="domain" description="HTH iclR-type" evidence="4">
    <location>
        <begin position="11"/>
        <end position="71"/>
    </location>
</feature>
<dbReference type="Pfam" id="PF09339">
    <property type="entry name" value="HTH_IclR"/>
    <property type="match status" value="1"/>
</dbReference>
<proteinExistence type="predicted"/>